<accession>A0A9N9F231</accession>
<gene>
    <name evidence="2" type="ORF">POCULU_LOCUS2719</name>
</gene>
<name>A0A9N9F231_9GLOM</name>
<dbReference type="Gene3D" id="2.60.210.10">
    <property type="entry name" value="Apoptosis, Tumor Necrosis Factor Receptor Associated Protein 2, Chain A"/>
    <property type="match status" value="1"/>
</dbReference>
<dbReference type="InterPro" id="IPR000210">
    <property type="entry name" value="BTB/POZ_dom"/>
</dbReference>
<reference evidence="2" key="1">
    <citation type="submission" date="2021-06" db="EMBL/GenBank/DDBJ databases">
        <authorList>
            <person name="Kallberg Y."/>
            <person name="Tangrot J."/>
            <person name="Rosling A."/>
        </authorList>
    </citation>
    <scope>NUCLEOTIDE SEQUENCE</scope>
    <source>
        <strain evidence="2">IA702</strain>
    </source>
</reference>
<evidence type="ECO:0000259" key="1">
    <source>
        <dbReference type="PROSITE" id="PS50097"/>
    </source>
</evidence>
<dbReference type="SUPFAM" id="SSF54695">
    <property type="entry name" value="POZ domain"/>
    <property type="match status" value="1"/>
</dbReference>
<dbReference type="SMART" id="SM00225">
    <property type="entry name" value="BTB"/>
    <property type="match status" value="1"/>
</dbReference>
<dbReference type="AlphaFoldDB" id="A0A9N9F231"/>
<proteinExistence type="predicted"/>
<dbReference type="SUPFAM" id="SSF49599">
    <property type="entry name" value="TRAF domain-like"/>
    <property type="match status" value="1"/>
</dbReference>
<dbReference type="Proteomes" id="UP000789572">
    <property type="component" value="Unassembled WGS sequence"/>
</dbReference>
<dbReference type="InterPro" id="IPR011333">
    <property type="entry name" value="SKP1/BTB/POZ_sf"/>
</dbReference>
<dbReference type="Pfam" id="PF00651">
    <property type="entry name" value="BTB"/>
    <property type="match status" value="1"/>
</dbReference>
<feature type="domain" description="BTB" evidence="1">
    <location>
        <begin position="168"/>
        <end position="276"/>
    </location>
</feature>
<dbReference type="InterPro" id="IPR008974">
    <property type="entry name" value="TRAF-like"/>
</dbReference>
<sequence>MSHKSKCLFEFTLYNISKLQGDIYSPPFATSSDMYWQLVFNRSAHDHPKYCSLGLRAIPNPEEEHESGVWTKRGTLSAIIFVKDPRTLKRIDYGEAELNGFTATRRGYGWKDFCNSSDLPSHEEVTFGVEFTSGEVSSLPQDSTLPSKTFPKDLTEAWLDKLNVPECADVQFNINDHVIYADSVILSKRSEYFQKFFGGEWSENRRKSIRRYPTRSSRDHSDRSLESKTAVSMNDVVATNGKTAGYQFEIDIPDYHHLTFLEMLRFLYTDQVTFSKRKDSHQTCMELFDIADKYLIADLRQRAKAKILQEISPNNATEILFNFSWKWPDLKEEVMKYAIEHWQQVIRTSTYKAFKNNPAVYPMSSEVLIELLDRFTPSVEEERVSTKIDS</sequence>
<evidence type="ECO:0000313" key="2">
    <source>
        <dbReference type="EMBL" id="CAG8503941.1"/>
    </source>
</evidence>
<dbReference type="PROSITE" id="PS50097">
    <property type="entry name" value="BTB"/>
    <property type="match status" value="1"/>
</dbReference>
<dbReference type="PANTHER" id="PTHR24413">
    <property type="entry name" value="SPECKLE-TYPE POZ PROTEIN"/>
    <property type="match status" value="1"/>
</dbReference>
<dbReference type="OrthoDB" id="6359816at2759"/>
<dbReference type="CDD" id="cd18186">
    <property type="entry name" value="BTB_POZ_ZBTB_KLHL-like"/>
    <property type="match status" value="1"/>
</dbReference>
<dbReference type="EMBL" id="CAJVPJ010000266">
    <property type="protein sequence ID" value="CAG8503941.1"/>
    <property type="molecule type" value="Genomic_DNA"/>
</dbReference>
<protein>
    <submittedName>
        <fullName evidence="2">7282_t:CDS:1</fullName>
    </submittedName>
</protein>
<keyword evidence="3" id="KW-1185">Reference proteome</keyword>
<comment type="caution">
    <text evidence="2">The sequence shown here is derived from an EMBL/GenBank/DDBJ whole genome shotgun (WGS) entry which is preliminary data.</text>
</comment>
<organism evidence="2 3">
    <name type="scientific">Paraglomus occultum</name>
    <dbReference type="NCBI Taxonomy" id="144539"/>
    <lineage>
        <taxon>Eukaryota</taxon>
        <taxon>Fungi</taxon>
        <taxon>Fungi incertae sedis</taxon>
        <taxon>Mucoromycota</taxon>
        <taxon>Glomeromycotina</taxon>
        <taxon>Glomeromycetes</taxon>
        <taxon>Paraglomerales</taxon>
        <taxon>Paraglomeraceae</taxon>
        <taxon>Paraglomus</taxon>
    </lineage>
</organism>
<dbReference type="Gene3D" id="3.30.710.10">
    <property type="entry name" value="Potassium Channel Kv1.1, Chain A"/>
    <property type="match status" value="1"/>
</dbReference>
<evidence type="ECO:0000313" key="3">
    <source>
        <dbReference type="Proteomes" id="UP000789572"/>
    </source>
</evidence>